<evidence type="ECO:0000256" key="2">
    <source>
        <dbReference type="ARBA" id="ARBA00022448"/>
    </source>
</evidence>
<dbReference type="InterPro" id="IPR011767">
    <property type="entry name" value="GLR_AS"/>
</dbReference>
<dbReference type="InterPro" id="IPR014025">
    <property type="entry name" value="Glutaredoxin_subgr"/>
</dbReference>
<keyword evidence="4" id="KW-1015">Disulfide bond</keyword>
<evidence type="ECO:0000256" key="5">
    <source>
        <dbReference type="ARBA" id="ARBA00023284"/>
    </source>
</evidence>
<feature type="domain" description="Glutaredoxin" evidence="7">
    <location>
        <begin position="4"/>
        <end position="61"/>
    </location>
</feature>
<dbReference type="AlphaFoldDB" id="A0P7V8"/>
<dbReference type="GO" id="GO:0045454">
    <property type="term" value="P:cell redox homeostasis"/>
    <property type="evidence" value="ECO:0007669"/>
    <property type="project" value="InterPro"/>
</dbReference>
<keyword evidence="3 6" id="KW-0249">Electron transport</keyword>
<dbReference type="GO" id="GO:0015038">
    <property type="term" value="F:glutathione disulfide oxidoreductase activity"/>
    <property type="evidence" value="ECO:0007669"/>
    <property type="project" value="UniProtKB-UniRule"/>
</dbReference>
<dbReference type="Gene3D" id="3.40.30.10">
    <property type="entry name" value="Glutaredoxin"/>
    <property type="match status" value="1"/>
</dbReference>
<dbReference type="InterPro" id="IPR011900">
    <property type="entry name" value="GRX_bact"/>
</dbReference>
<dbReference type="InterPro" id="IPR036249">
    <property type="entry name" value="Thioredoxin-like_sf"/>
</dbReference>
<evidence type="ECO:0000256" key="4">
    <source>
        <dbReference type="ARBA" id="ARBA00023157"/>
    </source>
</evidence>
<dbReference type="PROSITE" id="PS00195">
    <property type="entry name" value="GLUTAREDOXIN_1"/>
    <property type="match status" value="1"/>
</dbReference>
<dbReference type="PRINTS" id="PR00160">
    <property type="entry name" value="GLUTAREDOXIN"/>
</dbReference>
<proteinExistence type="inferred from homology"/>
<evidence type="ECO:0000256" key="6">
    <source>
        <dbReference type="RuleBase" id="RU364065"/>
    </source>
</evidence>
<comment type="similarity">
    <text evidence="1 6">Belongs to the glutaredoxin family.</text>
</comment>
<organism evidence="8 9">
    <name type="scientific">Methylophilales bacterium HTCC2181</name>
    <dbReference type="NCBI Taxonomy" id="383631"/>
    <lineage>
        <taxon>Bacteria</taxon>
        <taxon>Pseudomonadati</taxon>
        <taxon>Pseudomonadota</taxon>
        <taxon>Betaproteobacteria</taxon>
        <taxon>Nitrosomonadales</taxon>
        <taxon>OM43 clade</taxon>
    </lineage>
</organism>
<dbReference type="PROSITE" id="PS51354">
    <property type="entry name" value="GLUTAREDOXIN_2"/>
    <property type="match status" value="1"/>
</dbReference>
<dbReference type="NCBIfam" id="TIGR02181">
    <property type="entry name" value="GRX_bact"/>
    <property type="match status" value="1"/>
</dbReference>
<protein>
    <recommendedName>
        <fullName evidence="6">Glutaredoxin</fullName>
    </recommendedName>
</protein>
<dbReference type="GO" id="GO:0034599">
    <property type="term" value="P:cellular response to oxidative stress"/>
    <property type="evidence" value="ECO:0007669"/>
    <property type="project" value="TreeGrafter"/>
</dbReference>
<evidence type="ECO:0000256" key="3">
    <source>
        <dbReference type="ARBA" id="ARBA00022982"/>
    </source>
</evidence>
<accession>A0P7V8</accession>
<keyword evidence="6" id="KW-0963">Cytoplasm</keyword>
<evidence type="ECO:0000313" key="9">
    <source>
        <dbReference type="Proteomes" id="UP000054262"/>
    </source>
</evidence>
<comment type="caution">
    <text evidence="8">The sequence shown here is derived from an EMBL/GenBank/DDBJ whole genome shotgun (WGS) entry which is preliminary data.</text>
</comment>
<reference evidence="8 9" key="1">
    <citation type="submission" date="2006-11" db="EMBL/GenBank/DDBJ databases">
        <authorList>
            <person name="Giovannoni S."/>
            <person name="Vergin K."/>
            <person name="Ferriera S."/>
            <person name="Johnson J."/>
            <person name="Kravitz S."/>
            <person name="Beeson K."/>
            <person name="Sutton G."/>
            <person name="Rogers Y.-H."/>
            <person name="Friedman R."/>
            <person name="Frazier M."/>
            <person name="Venter J.C."/>
        </authorList>
    </citation>
    <scope>NUCLEOTIDE SEQUENCE [LARGE SCALE GENOMIC DNA]</scope>
    <source>
        <strain evidence="8 9">HTCC2181</strain>
    </source>
</reference>
<dbReference type="InterPro" id="IPR002109">
    <property type="entry name" value="Glutaredoxin"/>
</dbReference>
<dbReference type="PANTHER" id="PTHR45694:SF18">
    <property type="entry name" value="GLUTAREDOXIN-1-RELATED"/>
    <property type="match status" value="1"/>
</dbReference>
<dbReference type="GO" id="GO:0005737">
    <property type="term" value="C:cytoplasm"/>
    <property type="evidence" value="ECO:0007669"/>
    <property type="project" value="TreeGrafter"/>
</dbReference>
<keyword evidence="9" id="KW-1185">Reference proteome</keyword>
<evidence type="ECO:0000313" key="8">
    <source>
        <dbReference type="EMBL" id="EAV47618.1"/>
    </source>
</evidence>
<name>A0P7V8_9PROT</name>
<dbReference type="Proteomes" id="UP000054262">
    <property type="component" value="Unassembled WGS sequence"/>
</dbReference>
<evidence type="ECO:0000259" key="7">
    <source>
        <dbReference type="Pfam" id="PF00462"/>
    </source>
</evidence>
<sequence length="85" mass="9637">MVNILMYTSNHCPYCSNAEQLLKNKGFAIDQKLYIDQDADLLSEMMEKTGKRTVPQIFIGSIYVGGFDDLRRMDLSGELETILKG</sequence>
<dbReference type="PANTHER" id="PTHR45694">
    <property type="entry name" value="GLUTAREDOXIN 2"/>
    <property type="match status" value="1"/>
</dbReference>
<dbReference type="SUPFAM" id="SSF52833">
    <property type="entry name" value="Thioredoxin-like"/>
    <property type="match status" value="1"/>
</dbReference>
<gene>
    <name evidence="8" type="ORF">MB2181_06055</name>
</gene>
<keyword evidence="2 6" id="KW-0813">Transport</keyword>
<evidence type="ECO:0000256" key="1">
    <source>
        <dbReference type="ARBA" id="ARBA00007787"/>
    </source>
</evidence>
<dbReference type="EMBL" id="AAUX01000001">
    <property type="protein sequence ID" value="EAV47618.1"/>
    <property type="molecule type" value="Genomic_DNA"/>
</dbReference>
<dbReference type="OrthoDB" id="9814618at2"/>
<keyword evidence="5 6" id="KW-0676">Redox-active center</keyword>
<comment type="function">
    <text evidence="6">Has a glutathione-disulfide oxidoreductase activity in the presence of NADPH and glutathione reductase. Reduces low molecular weight disulfides and proteins.</text>
</comment>
<dbReference type="Pfam" id="PF00462">
    <property type="entry name" value="Glutaredoxin"/>
    <property type="match status" value="1"/>
</dbReference>